<dbReference type="Pfam" id="PF01926">
    <property type="entry name" value="MMR_HSR1"/>
    <property type="match status" value="1"/>
</dbReference>
<dbReference type="GO" id="GO:0005525">
    <property type="term" value="F:GTP binding"/>
    <property type="evidence" value="ECO:0007669"/>
    <property type="project" value="InterPro"/>
</dbReference>
<dbReference type="InterPro" id="IPR005662">
    <property type="entry name" value="GTPase_Era-like"/>
</dbReference>
<gene>
    <name evidence="2" type="ORF">GB883_19660</name>
</gene>
<dbReference type="PANTHER" id="PTHR42698">
    <property type="entry name" value="GTPASE ERA"/>
    <property type="match status" value="1"/>
</dbReference>
<dbReference type="PANTHER" id="PTHR42698:SF1">
    <property type="entry name" value="GTPASE ERA, MITOCHONDRIAL"/>
    <property type="match status" value="1"/>
</dbReference>
<organism evidence="2 3">
    <name type="scientific">Georgenia thermotolerans</name>
    <dbReference type="NCBI Taxonomy" id="527326"/>
    <lineage>
        <taxon>Bacteria</taxon>
        <taxon>Bacillati</taxon>
        <taxon>Actinomycetota</taxon>
        <taxon>Actinomycetes</taxon>
        <taxon>Micrococcales</taxon>
        <taxon>Bogoriellaceae</taxon>
        <taxon>Georgenia</taxon>
    </lineage>
</organism>
<reference evidence="2 3" key="1">
    <citation type="submission" date="2019-10" db="EMBL/GenBank/DDBJ databases">
        <title>Georgenia wutianyii sp. nov. and Georgenia yuyongxinii sp. nov. isolated from plateau pika (Ochotona curzoniae) in the Qinghai-Tibet plateau of China.</title>
        <authorList>
            <person name="Tian Z."/>
        </authorList>
    </citation>
    <scope>NUCLEOTIDE SEQUENCE [LARGE SCALE GENOMIC DNA]</scope>
    <source>
        <strain evidence="2 3">DSM 21501</strain>
    </source>
</reference>
<evidence type="ECO:0000313" key="2">
    <source>
        <dbReference type="EMBL" id="KAE8762377.1"/>
    </source>
</evidence>
<evidence type="ECO:0000313" key="3">
    <source>
        <dbReference type="Proteomes" id="UP000451860"/>
    </source>
</evidence>
<dbReference type="Gene3D" id="3.40.50.300">
    <property type="entry name" value="P-loop containing nucleotide triphosphate hydrolases"/>
    <property type="match status" value="1"/>
</dbReference>
<comment type="caution">
    <text evidence="2">The sequence shown here is derived from an EMBL/GenBank/DDBJ whole genome shotgun (WGS) entry which is preliminary data.</text>
</comment>
<dbReference type="SUPFAM" id="SSF52540">
    <property type="entry name" value="P-loop containing nucleoside triphosphate hydrolases"/>
    <property type="match status" value="1"/>
</dbReference>
<proteinExistence type="predicted"/>
<name>A0A7J5UJ12_9MICO</name>
<dbReference type="GO" id="GO:0005829">
    <property type="term" value="C:cytosol"/>
    <property type="evidence" value="ECO:0007669"/>
    <property type="project" value="TreeGrafter"/>
</dbReference>
<dbReference type="InterPro" id="IPR006073">
    <property type="entry name" value="GTP-bd"/>
</dbReference>
<dbReference type="AlphaFoldDB" id="A0A7J5UJ12"/>
<dbReference type="RefSeq" id="WP_211489965.1">
    <property type="nucleotide sequence ID" value="NZ_WHJE01000182.1"/>
</dbReference>
<protein>
    <submittedName>
        <fullName evidence="2">ABC transporter</fullName>
    </submittedName>
</protein>
<dbReference type="InterPro" id="IPR027417">
    <property type="entry name" value="P-loop_NTPase"/>
</dbReference>
<feature type="domain" description="G" evidence="1">
    <location>
        <begin position="61"/>
        <end position="168"/>
    </location>
</feature>
<dbReference type="GO" id="GO:0043024">
    <property type="term" value="F:ribosomal small subunit binding"/>
    <property type="evidence" value="ECO:0007669"/>
    <property type="project" value="TreeGrafter"/>
</dbReference>
<feature type="non-terminal residue" evidence="2">
    <location>
        <position position="268"/>
    </location>
</feature>
<dbReference type="EMBL" id="WHJE01000182">
    <property type="protein sequence ID" value="KAE8762377.1"/>
    <property type="molecule type" value="Genomic_DNA"/>
</dbReference>
<sequence>MSARRRRQADPAAALPRDLSLLGEAVELADGHLPADDVEAVRALLARAEERQNLATGRTVVALLGATGSGKSSLFNALLGREVARVAARRPTTHQPLAAVWGDDDAADLLDWLGVPERTLAGDGPGGLVLLDLPDIDSTVADHRRVAARMAGRVDVLVWVLDPQKYADGIVHEDFLEPMAAHADVTLVALNQVDTLPAGERAAVLADLTRLLARDGLDGVEVHAVSAREGTGVPELRERIAAVAEGRRAAQLRLAADVRTAAAELARA</sequence>
<dbReference type="Proteomes" id="UP000451860">
    <property type="component" value="Unassembled WGS sequence"/>
</dbReference>
<dbReference type="GO" id="GO:0019843">
    <property type="term" value="F:rRNA binding"/>
    <property type="evidence" value="ECO:0007669"/>
    <property type="project" value="TreeGrafter"/>
</dbReference>
<keyword evidence="3" id="KW-1185">Reference proteome</keyword>
<accession>A0A7J5UJ12</accession>
<dbReference type="GO" id="GO:0000028">
    <property type="term" value="P:ribosomal small subunit assembly"/>
    <property type="evidence" value="ECO:0007669"/>
    <property type="project" value="TreeGrafter"/>
</dbReference>
<evidence type="ECO:0000259" key="1">
    <source>
        <dbReference type="Pfam" id="PF01926"/>
    </source>
</evidence>